<feature type="region of interest" description="Disordered" evidence="6">
    <location>
        <begin position="88"/>
        <end position="119"/>
    </location>
</feature>
<name>A0A1G9H1N4_9FIRM</name>
<dbReference type="AlphaFoldDB" id="A0A1G9H1N4"/>
<dbReference type="Gene3D" id="6.10.140.1960">
    <property type="match status" value="1"/>
</dbReference>
<keyword evidence="3" id="KW-0408">Iron</keyword>
<dbReference type="SUPFAM" id="SSF47240">
    <property type="entry name" value="Ferritin-like"/>
    <property type="match status" value="1"/>
</dbReference>
<sequence>MAEFHEDKEDLDQEAIEYHRIIQSVIEELEAVNWYNQRATATEDESVKNIVAHNRDEEIEHACMGLEWLRRNSEVWDEHLREFLFTEEEITEIEEGEDHDHDDEHESAGDNSLGIGDLD</sequence>
<dbReference type="InterPro" id="IPR030907">
    <property type="entry name" value="Ferrit_encaps"/>
</dbReference>
<organism evidence="7 8">
    <name type="scientific">Halarsenatibacter silvermanii</name>
    <dbReference type="NCBI Taxonomy" id="321763"/>
    <lineage>
        <taxon>Bacteria</taxon>
        <taxon>Bacillati</taxon>
        <taxon>Bacillota</taxon>
        <taxon>Clostridia</taxon>
        <taxon>Halanaerobiales</taxon>
        <taxon>Halarsenatibacteraceae</taxon>
        <taxon>Halarsenatibacter</taxon>
    </lineage>
</organism>
<keyword evidence="1" id="KW-0409">Iron storage</keyword>
<protein>
    <recommendedName>
        <fullName evidence="9">Ferritin</fullName>
    </recommendedName>
</protein>
<evidence type="ECO:0000256" key="5">
    <source>
        <dbReference type="ARBA" id="ARBA00033787"/>
    </source>
</evidence>
<dbReference type="Proteomes" id="UP000199476">
    <property type="component" value="Unassembled WGS sequence"/>
</dbReference>
<dbReference type="Pfam" id="PF22277">
    <property type="entry name" value="EncFtn-like"/>
    <property type="match status" value="1"/>
</dbReference>
<gene>
    <name evidence="7" type="ORF">SAMN04488692_10173</name>
</gene>
<feature type="compositionally biased region" description="Acidic residues" evidence="6">
    <location>
        <begin position="88"/>
        <end position="97"/>
    </location>
</feature>
<evidence type="ECO:0000256" key="4">
    <source>
        <dbReference type="ARBA" id="ARBA00033738"/>
    </source>
</evidence>
<evidence type="ECO:0008006" key="9">
    <source>
        <dbReference type="Google" id="ProtNLM"/>
    </source>
</evidence>
<keyword evidence="5" id="KW-1284">Encapsulin nanocompartment</keyword>
<feature type="compositionally biased region" description="Basic and acidic residues" evidence="6">
    <location>
        <begin position="98"/>
        <end position="108"/>
    </location>
</feature>
<keyword evidence="2" id="KW-0479">Metal-binding</keyword>
<dbReference type="NCBIfam" id="TIGR04535">
    <property type="entry name" value="ferrit_encaps"/>
    <property type="match status" value="1"/>
</dbReference>
<dbReference type="InterPro" id="IPR054581">
    <property type="entry name" value="EncFtn-like"/>
</dbReference>
<dbReference type="InterPro" id="IPR009078">
    <property type="entry name" value="Ferritin-like_SF"/>
</dbReference>
<dbReference type="RefSeq" id="WP_089757548.1">
    <property type="nucleotide sequence ID" value="NZ_FNGO01000001.1"/>
</dbReference>
<dbReference type="GO" id="GO:0006879">
    <property type="term" value="P:intracellular iron ion homeostasis"/>
    <property type="evidence" value="ECO:0007669"/>
    <property type="project" value="UniProtKB-KW"/>
</dbReference>
<evidence type="ECO:0000256" key="1">
    <source>
        <dbReference type="ARBA" id="ARBA00022434"/>
    </source>
</evidence>
<dbReference type="GO" id="GO:0046872">
    <property type="term" value="F:metal ion binding"/>
    <property type="evidence" value="ECO:0007669"/>
    <property type="project" value="UniProtKB-KW"/>
</dbReference>
<accession>A0A1G9H1N4</accession>
<keyword evidence="8" id="KW-1185">Reference proteome</keyword>
<evidence type="ECO:0000313" key="8">
    <source>
        <dbReference type="Proteomes" id="UP000199476"/>
    </source>
</evidence>
<evidence type="ECO:0000256" key="6">
    <source>
        <dbReference type="SAM" id="MobiDB-lite"/>
    </source>
</evidence>
<reference evidence="7 8" key="1">
    <citation type="submission" date="2016-10" db="EMBL/GenBank/DDBJ databases">
        <authorList>
            <person name="de Groot N.N."/>
        </authorList>
    </citation>
    <scope>NUCLEOTIDE SEQUENCE [LARGE SCALE GENOMIC DNA]</scope>
    <source>
        <strain evidence="7 8">SLAS-1</strain>
    </source>
</reference>
<comment type="subcellular location">
    <subcellularLocation>
        <location evidence="4">Encapsulin nanocompartment</location>
    </subcellularLocation>
</comment>
<evidence type="ECO:0000313" key="7">
    <source>
        <dbReference type="EMBL" id="SDL06734.1"/>
    </source>
</evidence>
<evidence type="ECO:0000256" key="2">
    <source>
        <dbReference type="ARBA" id="ARBA00022723"/>
    </source>
</evidence>
<dbReference type="GO" id="GO:0140737">
    <property type="term" value="C:encapsulin nanocompartment"/>
    <property type="evidence" value="ECO:0007669"/>
    <property type="project" value="UniProtKB-SubCell"/>
</dbReference>
<evidence type="ECO:0000256" key="3">
    <source>
        <dbReference type="ARBA" id="ARBA00023004"/>
    </source>
</evidence>
<dbReference type="OrthoDB" id="9796238at2"/>
<dbReference type="GO" id="GO:0004322">
    <property type="term" value="F:ferroxidase activity"/>
    <property type="evidence" value="ECO:0007669"/>
    <property type="project" value="InterPro"/>
</dbReference>
<dbReference type="STRING" id="321763.SAMN04488692_10173"/>
<dbReference type="EMBL" id="FNGO01000001">
    <property type="protein sequence ID" value="SDL06734.1"/>
    <property type="molecule type" value="Genomic_DNA"/>
</dbReference>
<proteinExistence type="predicted"/>